<gene>
    <name evidence="2" type="ORF">B0H63DRAFT_481238</name>
</gene>
<dbReference type="Proteomes" id="UP001285441">
    <property type="component" value="Unassembled WGS sequence"/>
</dbReference>
<accession>A0AAE0KE16</accession>
<keyword evidence="3" id="KW-1185">Reference proteome</keyword>
<reference evidence="2" key="2">
    <citation type="submission" date="2023-06" db="EMBL/GenBank/DDBJ databases">
        <authorList>
            <consortium name="Lawrence Berkeley National Laboratory"/>
            <person name="Haridas S."/>
            <person name="Hensen N."/>
            <person name="Bonometti L."/>
            <person name="Westerberg I."/>
            <person name="Brannstrom I.O."/>
            <person name="Guillou S."/>
            <person name="Cros-Aarteil S."/>
            <person name="Calhoun S."/>
            <person name="Kuo A."/>
            <person name="Mondo S."/>
            <person name="Pangilinan J."/>
            <person name="Riley R."/>
            <person name="LaButti K."/>
            <person name="Andreopoulos B."/>
            <person name="Lipzen A."/>
            <person name="Chen C."/>
            <person name="Yanf M."/>
            <person name="Daum C."/>
            <person name="Ng V."/>
            <person name="Clum A."/>
            <person name="Steindorff A."/>
            <person name="Ohm R."/>
            <person name="Martin F."/>
            <person name="Silar P."/>
            <person name="Natvig D."/>
            <person name="Lalanne C."/>
            <person name="Gautier V."/>
            <person name="Ament-velasquez S.L."/>
            <person name="Kruys A."/>
            <person name="Hutchinson M.I."/>
            <person name="Powell A.J."/>
            <person name="Barry K."/>
            <person name="Miller A.N."/>
            <person name="Grigoriev I.V."/>
            <person name="Debuchy R."/>
            <person name="Gladieux P."/>
            <person name="Thoren M.H."/>
            <person name="Johannesson H."/>
        </authorList>
    </citation>
    <scope>NUCLEOTIDE SEQUENCE</scope>
    <source>
        <strain evidence="2">CBS 232.78</strain>
    </source>
</reference>
<evidence type="ECO:0000256" key="1">
    <source>
        <dbReference type="SAM" id="MobiDB-lite"/>
    </source>
</evidence>
<evidence type="ECO:0000313" key="2">
    <source>
        <dbReference type="EMBL" id="KAK3374904.1"/>
    </source>
</evidence>
<dbReference type="EMBL" id="JAULSW010000007">
    <property type="protein sequence ID" value="KAK3374904.1"/>
    <property type="molecule type" value="Genomic_DNA"/>
</dbReference>
<sequence length="229" mass="25313">MQESSTCIYIRTTACTPPIDRKTHPGGKNKVQLEFSRSGRKQGTTWLFSTSSFRISTCNFDPKKCCCLVRSRHHPQEKNTSSLRNTSQTESPVRACVGEGRSETKMTSPMTPHTHQQLLANFPIPHIISSSPPFGAGWRGGGVWSVGDFNSYTTVSRKISMRPRSRFYVFLGAHPSRVFYSSQAKPRPPPRAGKPAAPHAHHTRTHTPCPSPVSSDFAPEPNQRKGPAG</sequence>
<name>A0AAE0KE16_9PEZI</name>
<proteinExistence type="predicted"/>
<evidence type="ECO:0000313" key="3">
    <source>
        <dbReference type="Proteomes" id="UP001285441"/>
    </source>
</evidence>
<dbReference type="AlphaFoldDB" id="A0AAE0KE16"/>
<comment type="caution">
    <text evidence="2">The sequence shown here is derived from an EMBL/GenBank/DDBJ whole genome shotgun (WGS) entry which is preliminary data.</text>
</comment>
<feature type="region of interest" description="Disordered" evidence="1">
    <location>
        <begin position="180"/>
        <end position="229"/>
    </location>
</feature>
<organism evidence="2 3">
    <name type="scientific">Podospora didyma</name>
    <dbReference type="NCBI Taxonomy" id="330526"/>
    <lineage>
        <taxon>Eukaryota</taxon>
        <taxon>Fungi</taxon>
        <taxon>Dikarya</taxon>
        <taxon>Ascomycota</taxon>
        <taxon>Pezizomycotina</taxon>
        <taxon>Sordariomycetes</taxon>
        <taxon>Sordariomycetidae</taxon>
        <taxon>Sordariales</taxon>
        <taxon>Podosporaceae</taxon>
        <taxon>Podospora</taxon>
    </lineage>
</organism>
<protein>
    <submittedName>
        <fullName evidence="2">Uncharacterized protein</fullName>
    </submittedName>
</protein>
<reference evidence="2" key="1">
    <citation type="journal article" date="2023" name="Mol. Phylogenet. Evol.">
        <title>Genome-scale phylogeny and comparative genomics of the fungal order Sordariales.</title>
        <authorList>
            <person name="Hensen N."/>
            <person name="Bonometti L."/>
            <person name="Westerberg I."/>
            <person name="Brannstrom I.O."/>
            <person name="Guillou S."/>
            <person name="Cros-Aarteil S."/>
            <person name="Calhoun S."/>
            <person name="Haridas S."/>
            <person name="Kuo A."/>
            <person name="Mondo S."/>
            <person name="Pangilinan J."/>
            <person name="Riley R."/>
            <person name="LaButti K."/>
            <person name="Andreopoulos B."/>
            <person name="Lipzen A."/>
            <person name="Chen C."/>
            <person name="Yan M."/>
            <person name="Daum C."/>
            <person name="Ng V."/>
            <person name="Clum A."/>
            <person name="Steindorff A."/>
            <person name="Ohm R.A."/>
            <person name="Martin F."/>
            <person name="Silar P."/>
            <person name="Natvig D.O."/>
            <person name="Lalanne C."/>
            <person name="Gautier V."/>
            <person name="Ament-Velasquez S.L."/>
            <person name="Kruys A."/>
            <person name="Hutchinson M.I."/>
            <person name="Powell A.J."/>
            <person name="Barry K."/>
            <person name="Miller A.N."/>
            <person name="Grigoriev I.V."/>
            <person name="Debuchy R."/>
            <person name="Gladieux P."/>
            <person name="Hiltunen Thoren M."/>
            <person name="Johannesson H."/>
        </authorList>
    </citation>
    <scope>NUCLEOTIDE SEQUENCE</scope>
    <source>
        <strain evidence="2">CBS 232.78</strain>
    </source>
</reference>